<dbReference type="PANTHER" id="PTHR33562">
    <property type="entry name" value="ATILLA, ISOFORM B-RELATED-RELATED"/>
    <property type="match status" value="1"/>
</dbReference>
<dbReference type="Proteomes" id="UP000318571">
    <property type="component" value="Chromosome 12"/>
</dbReference>
<sequence>MWILTAIPAAKSGLNSLLVPMGQKGVLFLAICAVLVSTGGAIKCWECNSKYDARCGDPFSNYSVAMVDFEGDVRVVRGCGWLENIDSLKDRECFNRAGTNQIQVYHCICKEDGCNSAKSLTSGLLIALLLPLIPAFF</sequence>
<accession>A0A553PS85</accession>
<protein>
    <recommendedName>
        <fullName evidence="4">Protein sleepless</fullName>
    </recommendedName>
</protein>
<dbReference type="InterPro" id="IPR050975">
    <property type="entry name" value="Sleep_regulator"/>
</dbReference>
<gene>
    <name evidence="2" type="ORF">TCAL_04793</name>
</gene>
<dbReference type="AlphaFoldDB" id="A0A553PS85"/>
<dbReference type="EMBL" id="VCGU01000001">
    <property type="protein sequence ID" value="TRY80546.1"/>
    <property type="molecule type" value="Genomic_DNA"/>
</dbReference>
<reference evidence="2 3" key="1">
    <citation type="journal article" date="2018" name="Nat. Ecol. Evol.">
        <title>Genomic signatures of mitonuclear coevolution across populations of Tigriopus californicus.</title>
        <authorList>
            <person name="Barreto F.S."/>
            <person name="Watson E.T."/>
            <person name="Lima T.G."/>
            <person name="Willett C.S."/>
            <person name="Edmands S."/>
            <person name="Li W."/>
            <person name="Burton R.S."/>
        </authorList>
    </citation>
    <scope>NUCLEOTIDE SEQUENCE [LARGE SCALE GENOMIC DNA]</scope>
    <source>
        <strain evidence="2 3">San Diego</strain>
    </source>
</reference>
<evidence type="ECO:0000313" key="3">
    <source>
        <dbReference type="Proteomes" id="UP000318571"/>
    </source>
</evidence>
<dbReference type="PANTHER" id="PTHR33562:SF2">
    <property type="entry name" value="PROTEIN QUIVER"/>
    <property type="match status" value="1"/>
</dbReference>
<dbReference type="OMA" id="YHCICKE"/>
<comment type="caution">
    <text evidence="2">The sequence shown here is derived from an EMBL/GenBank/DDBJ whole genome shotgun (WGS) entry which is preliminary data.</text>
</comment>
<evidence type="ECO:0008006" key="4">
    <source>
        <dbReference type="Google" id="ProtNLM"/>
    </source>
</evidence>
<organism evidence="2 3">
    <name type="scientific">Tigriopus californicus</name>
    <name type="common">Marine copepod</name>
    <dbReference type="NCBI Taxonomy" id="6832"/>
    <lineage>
        <taxon>Eukaryota</taxon>
        <taxon>Metazoa</taxon>
        <taxon>Ecdysozoa</taxon>
        <taxon>Arthropoda</taxon>
        <taxon>Crustacea</taxon>
        <taxon>Multicrustacea</taxon>
        <taxon>Hexanauplia</taxon>
        <taxon>Copepoda</taxon>
        <taxon>Harpacticoida</taxon>
        <taxon>Harpacticidae</taxon>
        <taxon>Tigriopus</taxon>
    </lineage>
</organism>
<name>A0A553PS85_TIGCA</name>
<evidence type="ECO:0000256" key="1">
    <source>
        <dbReference type="ARBA" id="ARBA00022729"/>
    </source>
</evidence>
<proteinExistence type="predicted"/>
<keyword evidence="1" id="KW-0732">Signal</keyword>
<keyword evidence="3" id="KW-1185">Reference proteome</keyword>
<evidence type="ECO:0000313" key="2">
    <source>
        <dbReference type="EMBL" id="TRY80546.1"/>
    </source>
</evidence>